<dbReference type="PROSITE" id="PS01086">
    <property type="entry name" value="RIBUL_P_3_EPIMER_2"/>
    <property type="match status" value="1"/>
</dbReference>
<comment type="caution">
    <text evidence="12">The sequence shown here is derived from an EMBL/GenBank/DDBJ whole genome shotgun (WGS) entry which is preliminary data.</text>
</comment>
<keyword evidence="8 10" id="KW-0479">Metal-binding</keyword>
<evidence type="ECO:0000313" key="12">
    <source>
        <dbReference type="EMBL" id="EHG23384.1"/>
    </source>
</evidence>
<evidence type="ECO:0000256" key="4">
    <source>
        <dbReference type="ARBA" id="ARBA00001947"/>
    </source>
</evidence>
<dbReference type="PIRSF" id="PIRSF001461">
    <property type="entry name" value="RPE"/>
    <property type="match status" value="1"/>
</dbReference>
<protein>
    <recommendedName>
        <fullName evidence="7 10">Ribulose-phosphate 3-epimerase</fullName>
        <ecNumber evidence="7 10">5.1.3.1</ecNumber>
    </recommendedName>
</protein>
<accession>A0ABP2MN94</accession>
<evidence type="ECO:0000256" key="10">
    <source>
        <dbReference type="HAMAP-Rule" id="MF_02227"/>
    </source>
</evidence>
<dbReference type="EMBL" id="ADGH01000019">
    <property type="protein sequence ID" value="EHG23384.1"/>
    <property type="molecule type" value="Genomic_DNA"/>
</dbReference>
<evidence type="ECO:0000256" key="6">
    <source>
        <dbReference type="ARBA" id="ARBA00009541"/>
    </source>
</evidence>
<dbReference type="NCBIfam" id="NF004076">
    <property type="entry name" value="PRK05581.1-4"/>
    <property type="match status" value="1"/>
</dbReference>
<feature type="binding site" evidence="10">
    <location>
        <begin position="197"/>
        <end position="199"/>
    </location>
    <ligand>
        <name>substrate</name>
    </ligand>
</feature>
<evidence type="ECO:0000256" key="8">
    <source>
        <dbReference type="ARBA" id="ARBA00022723"/>
    </source>
</evidence>
<feature type="binding site" evidence="10">
    <location>
        <begin position="219"/>
        <end position="220"/>
    </location>
    <ligand>
        <name>substrate</name>
    </ligand>
</feature>
<evidence type="ECO:0000256" key="3">
    <source>
        <dbReference type="ARBA" id="ARBA00001941"/>
    </source>
</evidence>
<dbReference type="PROSITE" id="PS01085">
    <property type="entry name" value="RIBUL_P_3_EPIMER_1"/>
    <property type="match status" value="1"/>
</dbReference>
<comment type="cofactor">
    <cofactor evidence="3">
        <name>Co(2+)</name>
        <dbReference type="ChEBI" id="CHEBI:48828"/>
    </cofactor>
</comment>
<feature type="binding site" evidence="10">
    <location>
        <position position="55"/>
    </location>
    <ligand>
        <name>a divalent metal cation</name>
        <dbReference type="ChEBI" id="CHEBI:60240"/>
    </ligand>
</feature>
<dbReference type="PANTHER" id="PTHR11749">
    <property type="entry name" value="RIBULOSE-5-PHOSPHATE-3-EPIMERASE"/>
    <property type="match status" value="1"/>
</dbReference>
<dbReference type="InterPro" id="IPR013785">
    <property type="entry name" value="Aldolase_TIM"/>
</dbReference>
<evidence type="ECO:0000256" key="5">
    <source>
        <dbReference type="ARBA" id="ARBA00001954"/>
    </source>
</evidence>
<evidence type="ECO:0000256" key="9">
    <source>
        <dbReference type="ARBA" id="ARBA00023235"/>
    </source>
</evidence>
<feature type="active site" description="Proton donor" evidence="10">
    <location>
        <position position="197"/>
    </location>
</feature>
<dbReference type="RefSeq" id="WP_006697118.1">
    <property type="nucleotide sequence ID" value="NZ_JH376862.1"/>
</dbReference>
<evidence type="ECO:0000256" key="11">
    <source>
        <dbReference type="PIRNR" id="PIRNR001461"/>
    </source>
</evidence>
<dbReference type="InterPro" id="IPR000056">
    <property type="entry name" value="Ribul_P_3_epim-like"/>
</dbReference>
<comment type="catalytic activity">
    <reaction evidence="1 10 11">
        <text>D-ribulose 5-phosphate = D-xylulose 5-phosphate</text>
        <dbReference type="Rhea" id="RHEA:13677"/>
        <dbReference type="ChEBI" id="CHEBI:57737"/>
        <dbReference type="ChEBI" id="CHEBI:58121"/>
        <dbReference type="EC" id="5.1.3.1"/>
    </reaction>
</comment>
<comment type="cofactor">
    <cofactor evidence="2">
        <name>Mn(2+)</name>
        <dbReference type="ChEBI" id="CHEBI:29035"/>
    </cofactor>
</comment>
<dbReference type="InterPro" id="IPR011060">
    <property type="entry name" value="RibuloseP-bd_barrel"/>
</dbReference>
<dbReference type="CDD" id="cd00429">
    <property type="entry name" value="RPE"/>
    <property type="match status" value="1"/>
</dbReference>
<dbReference type="Proteomes" id="UP000003175">
    <property type="component" value="Unassembled WGS sequence"/>
</dbReference>
<dbReference type="InterPro" id="IPR026019">
    <property type="entry name" value="Ribul_P_3_epim"/>
</dbReference>
<feature type="binding site" evidence="10">
    <location>
        <position position="197"/>
    </location>
    <ligand>
        <name>a divalent metal cation</name>
        <dbReference type="ChEBI" id="CHEBI:60240"/>
    </ligand>
</feature>
<reference evidence="12 13" key="1">
    <citation type="submission" date="2011-08" db="EMBL/GenBank/DDBJ databases">
        <title>The Genome Sequence of Selenomonas noxia F0398.</title>
        <authorList>
            <consortium name="The Broad Institute Genome Sequencing Platform"/>
            <person name="Earl A."/>
            <person name="Ward D."/>
            <person name="Feldgarden M."/>
            <person name="Gevers D."/>
            <person name="Izard J."/>
            <person name="Ganesan A."/>
            <person name="Blanton J.M."/>
            <person name="Baranova O.V."/>
            <person name="Tanner A.C."/>
            <person name="Dewhirst F.E."/>
            <person name="Young S.K."/>
            <person name="Zeng Q."/>
            <person name="Gargeya S."/>
            <person name="Fitzgerald M."/>
            <person name="Haas B."/>
            <person name="Abouelleil A."/>
            <person name="Alvarado L."/>
            <person name="Arachchi H.M."/>
            <person name="Berlin A."/>
            <person name="Brown A."/>
            <person name="Chapman S.B."/>
            <person name="Chen Z."/>
            <person name="Dunbar C."/>
            <person name="Freedman E."/>
            <person name="Gearin G."/>
            <person name="Gellesch M."/>
            <person name="Goldberg J."/>
            <person name="Griggs A."/>
            <person name="Gujja S."/>
            <person name="Heiman D."/>
            <person name="Howarth C."/>
            <person name="Larson L."/>
            <person name="Lui A."/>
            <person name="MacDonald P.J.P."/>
            <person name="Montmayeur A."/>
            <person name="Murphy C."/>
            <person name="Neiman D."/>
            <person name="Pearson M."/>
            <person name="Priest M."/>
            <person name="Roberts A."/>
            <person name="Saif S."/>
            <person name="Shea T."/>
            <person name="Shenoy N."/>
            <person name="Sisk P."/>
            <person name="Stolte C."/>
            <person name="Sykes S."/>
            <person name="Wortman J."/>
            <person name="Nusbaum C."/>
            <person name="Birren B."/>
        </authorList>
    </citation>
    <scope>NUCLEOTIDE SEQUENCE [LARGE SCALE GENOMIC DNA]</scope>
    <source>
        <strain evidence="12 13">F0398</strain>
    </source>
</reference>
<keyword evidence="9 10" id="KW-0413">Isomerase</keyword>
<evidence type="ECO:0000256" key="1">
    <source>
        <dbReference type="ARBA" id="ARBA00001782"/>
    </source>
</evidence>
<feature type="binding site" evidence="10">
    <location>
        <position position="57"/>
    </location>
    <ligand>
        <name>a divalent metal cation</name>
        <dbReference type="ChEBI" id="CHEBI:60240"/>
    </ligand>
</feature>
<gene>
    <name evidence="10" type="primary">rpe</name>
    <name evidence="12" type="ORF">HMPREF9432_01964</name>
</gene>
<comment type="cofactor">
    <cofactor evidence="5">
        <name>Fe(2+)</name>
        <dbReference type="ChEBI" id="CHEBI:29033"/>
    </cofactor>
</comment>
<organism evidence="12 13">
    <name type="scientific">Selenomonas noxia F0398</name>
    <dbReference type="NCBI Taxonomy" id="702437"/>
    <lineage>
        <taxon>Bacteria</taxon>
        <taxon>Bacillati</taxon>
        <taxon>Bacillota</taxon>
        <taxon>Negativicutes</taxon>
        <taxon>Selenomonadales</taxon>
        <taxon>Selenomonadaceae</taxon>
        <taxon>Selenomonas</taxon>
    </lineage>
</organism>
<keyword evidence="10 11" id="KW-0119">Carbohydrate metabolism</keyword>
<feature type="binding site" evidence="10">
    <location>
        <position position="88"/>
    </location>
    <ligand>
        <name>a divalent metal cation</name>
        <dbReference type="ChEBI" id="CHEBI:60240"/>
    </ligand>
</feature>
<comment type="pathway">
    <text evidence="10">Carbohydrate degradation.</text>
</comment>
<evidence type="ECO:0000256" key="7">
    <source>
        <dbReference type="ARBA" id="ARBA00013188"/>
    </source>
</evidence>
<feature type="binding site" evidence="10">
    <location>
        <position position="30"/>
    </location>
    <ligand>
        <name>substrate</name>
    </ligand>
</feature>
<dbReference type="EC" id="5.1.3.1" evidence="7 10"/>
<feature type="active site" description="Proton acceptor" evidence="10">
    <location>
        <position position="57"/>
    </location>
</feature>
<dbReference type="NCBIfam" id="TIGR01163">
    <property type="entry name" value="rpe"/>
    <property type="match status" value="1"/>
</dbReference>
<comment type="function">
    <text evidence="10">Catalyzes the reversible epimerization of D-ribulose 5-phosphate to D-xylulose 5-phosphate.</text>
</comment>
<dbReference type="Gene3D" id="3.20.20.70">
    <property type="entry name" value="Aldolase class I"/>
    <property type="match status" value="1"/>
</dbReference>
<name>A0ABP2MN94_9FIRM</name>
<keyword evidence="13" id="KW-1185">Reference proteome</keyword>
<sequence>MAHEHEHEYEEDLHEEEHIHIERPTIIAPSILSADFVNLGADVRRVEEAGAEYIHIDVMDGTFVPNITLGPCVVESLRKVSKAVFDVHLMVEHPETHIEPFAKAGADIITFHVEATRHAHRVIQQIKAAGCKAGIALNPGTSIYTLEELIDDADMVLLMTVNPGFGGQKFIENTVGKIHALYHTIADNELDIDIEVDGGINAETAESVRSAGANVLVAGSYIYGSSDIAAAIASLRG</sequence>
<feature type="binding site" evidence="10">
    <location>
        <position position="88"/>
    </location>
    <ligand>
        <name>substrate</name>
    </ligand>
</feature>
<comment type="cofactor">
    <cofactor evidence="10">
        <name>a divalent metal cation</name>
        <dbReference type="ChEBI" id="CHEBI:60240"/>
    </cofactor>
    <text evidence="10">Binds 1 divalent metal cation per subunit.</text>
</comment>
<dbReference type="Pfam" id="PF00834">
    <property type="entry name" value="Ribul_P_3_epim"/>
    <property type="match status" value="1"/>
</dbReference>
<feature type="binding site" evidence="10">
    <location>
        <begin position="164"/>
        <end position="167"/>
    </location>
    <ligand>
        <name>substrate</name>
    </ligand>
</feature>
<comment type="cofactor">
    <cofactor evidence="4">
        <name>Zn(2+)</name>
        <dbReference type="ChEBI" id="CHEBI:29105"/>
    </cofactor>
</comment>
<dbReference type="SUPFAM" id="SSF51366">
    <property type="entry name" value="Ribulose-phoshate binding barrel"/>
    <property type="match status" value="1"/>
</dbReference>
<evidence type="ECO:0000256" key="2">
    <source>
        <dbReference type="ARBA" id="ARBA00001936"/>
    </source>
</evidence>
<evidence type="ECO:0000313" key="13">
    <source>
        <dbReference type="Proteomes" id="UP000003175"/>
    </source>
</evidence>
<comment type="similarity">
    <text evidence="6 10 11">Belongs to the ribulose-phosphate 3-epimerase family.</text>
</comment>
<dbReference type="HAMAP" id="MF_02227">
    <property type="entry name" value="RPE"/>
    <property type="match status" value="1"/>
</dbReference>
<proteinExistence type="inferred from homology"/>